<dbReference type="PANTHER" id="PTHR23150">
    <property type="entry name" value="SULFATASE MODIFYING FACTOR 1, 2"/>
    <property type="match status" value="1"/>
</dbReference>
<organism evidence="3 4">
    <name type="scientific">Desulfofustis glycolicus DSM 9705</name>
    <dbReference type="NCBI Taxonomy" id="1121409"/>
    <lineage>
        <taxon>Bacteria</taxon>
        <taxon>Pseudomonadati</taxon>
        <taxon>Thermodesulfobacteriota</taxon>
        <taxon>Desulfobulbia</taxon>
        <taxon>Desulfobulbales</taxon>
        <taxon>Desulfocapsaceae</taxon>
        <taxon>Desulfofustis</taxon>
    </lineage>
</organism>
<sequence>MVLKKSGRLLILFLFACAAPGGAQSIVTESVTGMEFVPIKGGCYQMGDAAGDGDDNERPVHEVCVGDFAMGKYEVTNAQYRKFRPDHHSGKSAGLSLDDDTQPVVNVSWEDAVAYAEWLSQQTGMAFRLPTEAEWEYAVRAGTSASRFWGSDPEAACTYANVADRTAREHWAKWTTFVCDDGHAVAAPVGSFQSNGNGLYDMLGNVWEWCLDVYNYDAYEKLPKDDPVYSGSGEYRVMRGGGWSNGPLGIRSSHRVGLSPGFSHHSLGFRLVKTDT</sequence>
<reference evidence="3 4" key="1">
    <citation type="submission" date="2016-11" db="EMBL/GenBank/DDBJ databases">
        <authorList>
            <person name="Jaros S."/>
            <person name="Januszkiewicz K."/>
            <person name="Wedrychowicz H."/>
        </authorList>
    </citation>
    <scope>NUCLEOTIDE SEQUENCE [LARGE SCALE GENOMIC DNA]</scope>
    <source>
        <strain evidence="3 4">DSM 9705</strain>
    </source>
</reference>
<feature type="domain" description="Sulfatase-modifying factor enzyme-like" evidence="2">
    <location>
        <begin position="35"/>
        <end position="273"/>
    </location>
</feature>
<dbReference type="GO" id="GO:0120147">
    <property type="term" value="F:formylglycine-generating oxidase activity"/>
    <property type="evidence" value="ECO:0007669"/>
    <property type="project" value="TreeGrafter"/>
</dbReference>
<keyword evidence="1" id="KW-0732">Signal</keyword>
<dbReference type="InterPro" id="IPR016187">
    <property type="entry name" value="CTDL_fold"/>
</dbReference>
<protein>
    <submittedName>
        <fullName evidence="3">Formylglycine-generating enzyme, required for sulfatase activity, contains SUMF1/FGE domain</fullName>
    </submittedName>
</protein>
<dbReference type="InterPro" id="IPR005532">
    <property type="entry name" value="SUMF_dom"/>
</dbReference>
<dbReference type="AlphaFoldDB" id="A0A1M5YFW9"/>
<evidence type="ECO:0000259" key="2">
    <source>
        <dbReference type="Pfam" id="PF03781"/>
    </source>
</evidence>
<accession>A0A1M5YFW9</accession>
<dbReference type="Pfam" id="PF03781">
    <property type="entry name" value="FGE-sulfatase"/>
    <property type="match status" value="1"/>
</dbReference>
<dbReference type="STRING" id="1121409.SAMN02745124_03980"/>
<dbReference type="PANTHER" id="PTHR23150:SF19">
    <property type="entry name" value="FORMYLGLYCINE-GENERATING ENZYME"/>
    <property type="match status" value="1"/>
</dbReference>
<gene>
    <name evidence="3" type="ORF">SAMN02745124_03980</name>
</gene>
<dbReference type="SUPFAM" id="SSF56436">
    <property type="entry name" value="C-type lectin-like"/>
    <property type="match status" value="1"/>
</dbReference>
<evidence type="ECO:0000313" key="4">
    <source>
        <dbReference type="Proteomes" id="UP000184139"/>
    </source>
</evidence>
<keyword evidence="4" id="KW-1185">Reference proteome</keyword>
<dbReference type="Proteomes" id="UP000184139">
    <property type="component" value="Unassembled WGS sequence"/>
</dbReference>
<evidence type="ECO:0000256" key="1">
    <source>
        <dbReference type="SAM" id="SignalP"/>
    </source>
</evidence>
<dbReference type="InterPro" id="IPR051043">
    <property type="entry name" value="Sulfatase_Mod_Factor_Kinase"/>
</dbReference>
<name>A0A1M5YFW9_9BACT</name>
<proteinExistence type="predicted"/>
<dbReference type="Gene3D" id="3.90.1580.10">
    <property type="entry name" value="paralog of FGE (formylglycine-generating enzyme)"/>
    <property type="match status" value="1"/>
</dbReference>
<feature type="signal peptide" evidence="1">
    <location>
        <begin position="1"/>
        <end position="18"/>
    </location>
</feature>
<dbReference type="EMBL" id="FQXS01000036">
    <property type="protein sequence ID" value="SHI10876.1"/>
    <property type="molecule type" value="Genomic_DNA"/>
</dbReference>
<dbReference type="InterPro" id="IPR042095">
    <property type="entry name" value="SUMF_sf"/>
</dbReference>
<evidence type="ECO:0000313" key="3">
    <source>
        <dbReference type="EMBL" id="SHI10876.1"/>
    </source>
</evidence>
<feature type="chain" id="PRO_5013110416" evidence="1">
    <location>
        <begin position="19"/>
        <end position="276"/>
    </location>
</feature>